<evidence type="ECO:0000256" key="6">
    <source>
        <dbReference type="ARBA" id="ARBA00023136"/>
    </source>
</evidence>
<keyword evidence="4 7" id="KW-0256">Endoplasmic reticulum</keyword>
<evidence type="ECO:0000313" key="9">
    <source>
        <dbReference type="EMBL" id="PWN30863.1"/>
    </source>
</evidence>
<dbReference type="AlphaFoldDB" id="A0A316V3T7"/>
<dbReference type="STRING" id="1569628.A0A316V3T7"/>
<feature type="transmembrane region" description="Helical" evidence="7">
    <location>
        <begin position="146"/>
        <end position="171"/>
    </location>
</feature>
<keyword evidence="5 7" id="KW-1133">Transmembrane helix</keyword>
<feature type="transmembrane region" description="Helical" evidence="7">
    <location>
        <begin position="104"/>
        <end position="126"/>
    </location>
</feature>
<dbReference type="PIRSF" id="PIRSF031032">
    <property type="entry name" value="TMP_97_prd"/>
    <property type="match status" value="1"/>
</dbReference>
<reference evidence="9 10" key="1">
    <citation type="journal article" date="2018" name="Mol. Biol. Evol.">
        <title>Broad Genomic Sampling Reveals a Smut Pathogenic Ancestry of the Fungal Clade Ustilaginomycotina.</title>
        <authorList>
            <person name="Kijpornyongpan T."/>
            <person name="Mondo S.J."/>
            <person name="Barry K."/>
            <person name="Sandor L."/>
            <person name="Lee J."/>
            <person name="Lipzen A."/>
            <person name="Pangilinan J."/>
            <person name="LaButti K."/>
            <person name="Hainaut M."/>
            <person name="Henrissat B."/>
            <person name="Grigoriev I.V."/>
            <person name="Spatafora J.W."/>
            <person name="Aime M.C."/>
        </authorList>
    </citation>
    <scope>NUCLEOTIDE SEQUENCE [LARGE SCALE GENOMIC DNA]</scope>
    <source>
        <strain evidence="9 10">MCA 5214</strain>
    </source>
</reference>
<dbReference type="InterPro" id="IPR033118">
    <property type="entry name" value="EXPERA"/>
</dbReference>
<feature type="domain" description="EXPERA" evidence="8">
    <location>
        <begin position="14"/>
        <end position="157"/>
    </location>
</feature>
<dbReference type="PANTHER" id="PTHR31204">
    <property type="entry name" value="SIGMA INTRACELLULAR RECEPTOR 2"/>
    <property type="match status" value="1"/>
</dbReference>
<keyword evidence="10" id="KW-1185">Reference proteome</keyword>
<accession>A0A316V3T7</accession>
<dbReference type="EMBL" id="KZ819662">
    <property type="protein sequence ID" value="PWN30863.1"/>
    <property type="molecule type" value="Genomic_DNA"/>
</dbReference>
<dbReference type="PANTHER" id="PTHR31204:SF1">
    <property type="entry name" value="SIGMA INTRACELLULAR RECEPTOR 2"/>
    <property type="match status" value="1"/>
</dbReference>
<evidence type="ECO:0000259" key="8">
    <source>
        <dbReference type="PROSITE" id="PS51751"/>
    </source>
</evidence>
<dbReference type="OrthoDB" id="433124at2759"/>
<evidence type="ECO:0000256" key="5">
    <source>
        <dbReference type="ARBA" id="ARBA00022989"/>
    </source>
</evidence>
<dbReference type="RefSeq" id="XP_025365475.1">
    <property type="nucleotide sequence ID" value="XM_025505245.1"/>
</dbReference>
<evidence type="ECO:0000256" key="1">
    <source>
        <dbReference type="ARBA" id="ARBA00004477"/>
    </source>
</evidence>
<evidence type="ECO:0000313" key="10">
    <source>
        <dbReference type="Proteomes" id="UP000245884"/>
    </source>
</evidence>
<evidence type="ECO:0000256" key="2">
    <source>
        <dbReference type="ARBA" id="ARBA00009096"/>
    </source>
</evidence>
<dbReference type="Proteomes" id="UP000245884">
    <property type="component" value="Unassembled WGS sequence"/>
</dbReference>
<name>A0A316V3T7_9BASI</name>
<comment type="similarity">
    <text evidence="2">Belongs to the TMEM97/sigma-2 receptor family.</text>
</comment>
<evidence type="ECO:0000256" key="4">
    <source>
        <dbReference type="ARBA" id="ARBA00022824"/>
    </source>
</evidence>
<protein>
    <recommendedName>
        <fullName evidence="7">Efficient mitochondria targeting-associated protein 19</fullName>
    </recommendedName>
</protein>
<proteinExistence type="inferred from homology"/>
<dbReference type="GeneID" id="37027068"/>
<dbReference type="GO" id="GO:0005789">
    <property type="term" value="C:endoplasmic reticulum membrane"/>
    <property type="evidence" value="ECO:0007669"/>
    <property type="project" value="UniProtKB-SubCell"/>
</dbReference>
<gene>
    <name evidence="9" type="ORF">BDZ90DRAFT_229854</name>
</gene>
<feature type="transmembrane region" description="Helical" evidence="7">
    <location>
        <begin position="16"/>
        <end position="38"/>
    </location>
</feature>
<dbReference type="PROSITE" id="PS51751">
    <property type="entry name" value="EXPERA"/>
    <property type="match status" value="1"/>
</dbReference>
<organism evidence="9 10">
    <name type="scientific">Jaminaea rosea</name>
    <dbReference type="NCBI Taxonomy" id="1569628"/>
    <lineage>
        <taxon>Eukaryota</taxon>
        <taxon>Fungi</taxon>
        <taxon>Dikarya</taxon>
        <taxon>Basidiomycota</taxon>
        <taxon>Ustilaginomycotina</taxon>
        <taxon>Exobasidiomycetes</taxon>
        <taxon>Microstromatales</taxon>
        <taxon>Microstromatales incertae sedis</taxon>
        <taxon>Jaminaea</taxon>
    </lineage>
</organism>
<sequence length="186" mass="21201">MALRQKLWTHRRKADWLYVAFMGVHLLASVLVDGQLFYPQSCIPEVLVKTKQDYLRQSNDPMVGKLGQPEVAWFWMAVVLEMTWQCPAFVLGIVGLVRDDWRVWPLLVGYSSLAFSSTLFVIWQVIAGPDAPSLSSEQLRFLLQNYVPFALMPLMMLIDLTIRCTVALAYAQCKLATTIRSDKKTS</sequence>
<comment type="subcellular location">
    <subcellularLocation>
        <location evidence="1">Endoplasmic reticulum membrane</location>
        <topology evidence="1">Multi-pass membrane protein</topology>
    </subcellularLocation>
</comment>
<dbReference type="Pfam" id="PF05241">
    <property type="entry name" value="EBP"/>
    <property type="match status" value="1"/>
</dbReference>
<dbReference type="InterPro" id="IPR016964">
    <property type="entry name" value="Sigma2_recept"/>
</dbReference>
<keyword evidence="6 7" id="KW-0472">Membrane</keyword>
<evidence type="ECO:0000256" key="7">
    <source>
        <dbReference type="PIRNR" id="PIRNR031032"/>
    </source>
</evidence>
<feature type="transmembrane region" description="Helical" evidence="7">
    <location>
        <begin position="72"/>
        <end position="97"/>
    </location>
</feature>
<dbReference type="InterPro" id="IPR051987">
    <property type="entry name" value="Sigma-2_receptor-like"/>
</dbReference>
<keyword evidence="3 7" id="KW-0812">Transmembrane</keyword>
<evidence type="ECO:0000256" key="3">
    <source>
        <dbReference type="ARBA" id="ARBA00022692"/>
    </source>
</evidence>